<dbReference type="Gene3D" id="3.90.10.10">
    <property type="entry name" value="Cytochrome C3"/>
    <property type="match status" value="1"/>
</dbReference>
<dbReference type="InterPro" id="IPR051829">
    <property type="entry name" value="Multiheme_Cytochr_ET"/>
</dbReference>
<dbReference type="Gene3D" id="1.10.780.10">
    <property type="entry name" value="Hydroxylamine Oxidoreductase, Chain A, domain 1"/>
    <property type="match status" value="1"/>
</dbReference>
<reference evidence="3 4" key="1">
    <citation type="submission" date="2020-08" db="EMBL/GenBank/DDBJ databases">
        <title>Bridging the membrane lipid divide: bacteria of the FCB group superphylum have the potential to synthesize archaeal ether lipids.</title>
        <authorList>
            <person name="Villanueva L."/>
            <person name="Von Meijenfeldt F.A.B."/>
            <person name="Westbye A.B."/>
            <person name="Yadav S."/>
            <person name="Hopmans E.C."/>
            <person name="Dutilh B.E."/>
            <person name="Sinninghe Damste J.S."/>
        </authorList>
    </citation>
    <scope>NUCLEOTIDE SEQUENCE [LARGE SCALE GENOMIC DNA]</scope>
    <source>
        <strain evidence="3">NIOZ-UU81</strain>
    </source>
</reference>
<proteinExistence type="predicted"/>
<dbReference type="InterPro" id="IPR036280">
    <property type="entry name" value="Multihaem_cyt_sf"/>
</dbReference>
<gene>
    <name evidence="3" type="ORF">H8E79_01605</name>
</gene>
<accession>A0A8J6TBG5</accession>
<dbReference type="PROSITE" id="PS51257">
    <property type="entry name" value="PROKAR_LIPOPROTEIN"/>
    <property type="match status" value="1"/>
</dbReference>
<feature type="signal peptide" evidence="2">
    <location>
        <begin position="1"/>
        <end position="19"/>
    </location>
</feature>
<dbReference type="Proteomes" id="UP000599024">
    <property type="component" value="Unassembled WGS sequence"/>
</dbReference>
<keyword evidence="1 2" id="KW-0732">Signal</keyword>
<evidence type="ECO:0000256" key="1">
    <source>
        <dbReference type="ARBA" id="ARBA00022729"/>
    </source>
</evidence>
<protein>
    <submittedName>
        <fullName evidence="3">Uncharacterized protein</fullName>
    </submittedName>
</protein>
<name>A0A8J6TBG5_9BACT</name>
<evidence type="ECO:0000256" key="2">
    <source>
        <dbReference type="SAM" id="SignalP"/>
    </source>
</evidence>
<sequence>MLRLLVAFTCLSLFVACSSNDPDDIPSSDQAPQEAAIIVKPTGCKQCHPVQMDPQHDFSCSTCHGGDESGNDRQTAHAGLISQPAHPTVMAETCGSCHPDQVSGVGQSLHFTLNNSVNLVRRAFGATEDVADLTSIPVHASPASALELADDMLRRRCLRCHVYTPGDDYPSTSRATGCASCHLEYSGTRMVSHAFLSTPDDQQCLQCHYGNRVGFDYHGRYEQDLNEEYRTPYITRDEYIRPYGVESHKLSTDIHQQRGMICIDCHQGTNLMNTDDQETLSCASCHDPDLLARNLPPQVFKDNGKYTLLSRASGQEHNLPLMSHPAHATYNRTVDCQVCHGQWAYNDRGTHLLRSDTDNYDDFLYLTVQGSSVVENFLDNNLDFDADEIDPVMADTITNEQRQGIWYRGFTTRRWEDPILGRDETGKIRVMRPILDLHLSWIDEDDEVRFDSVSATDHNKGLRPYTPHTTGPAGMFYQLRINTFLAGEKAAVDHIQESAADSK</sequence>
<dbReference type="PANTHER" id="PTHR35038:SF8">
    <property type="entry name" value="C-TYPE POLYHEME CYTOCHROME OMCC"/>
    <property type="match status" value="1"/>
</dbReference>
<dbReference type="EMBL" id="JACNLK010000018">
    <property type="protein sequence ID" value="MBC8207850.1"/>
    <property type="molecule type" value="Genomic_DNA"/>
</dbReference>
<dbReference type="SUPFAM" id="SSF48695">
    <property type="entry name" value="Multiheme cytochromes"/>
    <property type="match status" value="1"/>
</dbReference>
<evidence type="ECO:0000313" key="4">
    <source>
        <dbReference type="Proteomes" id="UP000599024"/>
    </source>
</evidence>
<dbReference type="GO" id="GO:0016491">
    <property type="term" value="F:oxidoreductase activity"/>
    <property type="evidence" value="ECO:0007669"/>
    <property type="project" value="TreeGrafter"/>
</dbReference>
<dbReference type="PANTHER" id="PTHR35038">
    <property type="entry name" value="DISSIMILATORY SULFITE REDUCTASE SIRA"/>
    <property type="match status" value="1"/>
</dbReference>
<organism evidence="3 4">
    <name type="scientific">Candidatus Desulfatifera sulfidica</name>
    <dbReference type="NCBI Taxonomy" id="2841691"/>
    <lineage>
        <taxon>Bacteria</taxon>
        <taxon>Pseudomonadati</taxon>
        <taxon>Thermodesulfobacteriota</taxon>
        <taxon>Desulfobulbia</taxon>
        <taxon>Desulfobulbales</taxon>
        <taxon>Desulfobulbaceae</taxon>
        <taxon>Candidatus Desulfatifera</taxon>
    </lineage>
</organism>
<comment type="caution">
    <text evidence="3">The sequence shown here is derived from an EMBL/GenBank/DDBJ whole genome shotgun (WGS) entry which is preliminary data.</text>
</comment>
<feature type="chain" id="PRO_5035271650" evidence="2">
    <location>
        <begin position="20"/>
        <end position="503"/>
    </location>
</feature>
<dbReference type="AlphaFoldDB" id="A0A8J6TBG5"/>
<evidence type="ECO:0000313" key="3">
    <source>
        <dbReference type="EMBL" id="MBC8207850.1"/>
    </source>
</evidence>